<organism evidence="1 2">
    <name type="scientific">Pigmentiphaga humi</name>
    <dbReference type="NCBI Taxonomy" id="2478468"/>
    <lineage>
        <taxon>Bacteria</taxon>
        <taxon>Pseudomonadati</taxon>
        <taxon>Pseudomonadota</taxon>
        <taxon>Betaproteobacteria</taxon>
        <taxon>Burkholderiales</taxon>
        <taxon>Alcaligenaceae</taxon>
        <taxon>Pigmentiphaga</taxon>
    </lineage>
</organism>
<gene>
    <name evidence="1" type="ORF">PIGHUM_04439</name>
</gene>
<name>A0A3P4B9R0_9BURK</name>
<sequence length="175" mass="19350">MTEESKTPAADSPTKGMTLAQRVAHVGGRINAQGYVEFGSEMAVDALIQQILRDRSHALENEVARLKSVGNDLGKIIHDMVVANQAAWIEWQHGRGADAAMVWIQNGLFGPGHIPDEDEPYGKEAQAWFDANRADPFPVCFCGRPSHHLWMGQGFCSEAHYRQAKAEHDAKNKDD</sequence>
<evidence type="ECO:0000313" key="1">
    <source>
        <dbReference type="EMBL" id="VCU72340.1"/>
    </source>
</evidence>
<accession>A0A3P4B9R0</accession>
<dbReference type="AlphaFoldDB" id="A0A3P4B9R0"/>
<dbReference type="OrthoDB" id="8687946at2"/>
<protein>
    <submittedName>
        <fullName evidence="1">Uncharacterized protein</fullName>
    </submittedName>
</protein>
<evidence type="ECO:0000313" key="2">
    <source>
        <dbReference type="Proteomes" id="UP000277294"/>
    </source>
</evidence>
<dbReference type="Proteomes" id="UP000277294">
    <property type="component" value="Unassembled WGS sequence"/>
</dbReference>
<keyword evidence="2" id="KW-1185">Reference proteome</keyword>
<proteinExistence type="predicted"/>
<reference evidence="1 2" key="1">
    <citation type="submission" date="2018-10" db="EMBL/GenBank/DDBJ databases">
        <authorList>
            <person name="Criscuolo A."/>
        </authorList>
    </citation>
    <scope>NUCLEOTIDE SEQUENCE [LARGE SCALE GENOMIC DNA]</scope>
    <source>
        <strain evidence="1">DnA1</strain>
    </source>
</reference>
<dbReference type="RefSeq" id="WP_116802369.1">
    <property type="nucleotide sequence ID" value="NZ_UWPJ01000039.1"/>
</dbReference>
<dbReference type="EMBL" id="UWPJ01000039">
    <property type="protein sequence ID" value="VCU72340.1"/>
    <property type="molecule type" value="Genomic_DNA"/>
</dbReference>